<name>A0A1W5ZTX6_9BACI</name>
<dbReference type="STRING" id="402384.HM131_07825"/>
<feature type="domain" description="Phosphoesterase HXTX" evidence="3">
    <location>
        <begin position="9"/>
        <end position="92"/>
    </location>
</feature>
<dbReference type="AlphaFoldDB" id="A0A1W5ZTX6"/>
<gene>
    <name evidence="4" type="ORF">HM131_07825</name>
</gene>
<keyword evidence="1 2" id="KW-0378">Hydrolase</keyword>
<keyword evidence="5" id="KW-1185">Reference proteome</keyword>
<dbReference type="GO" id="GO:0004113">
    <property type="term" value="F:2',3'-cyclic-nucleotide 3'-phosphodiesterase activity"/>
    <property type="evidence" value="ECO:0007669"/>
    <property type="project" value="InterPro"/>
</dbReference>
<dbReference type="RefSeq" id="WP_085029233.1">
    <property type="nucleotide sequence ID" value="NZ_CP020772.1"/>
</dbReference>
<dbReference type="GO" id="GO:0008664">
    <property type="term" value="F:RNA 2',3'-cyclic 3'-phosphodiesterase activity"/>
    <property type="evidence" value="ECO:0007669"/>
    <property type="project" value="UniProtKB-EC"/>
</dbReference>
<evidence type="ECO:0000313" key="4">
    <source>
        <dbReference type="EMBL" id="ARI76756.1"/>
    </source>
</evidence>
<protein>
    <recommendedName>
        <fullName evidence="2">RNA 2',3'-cyclic phosphodiesterase</fullName>
        <shortName evidence="2">RNA 2',3'-CPDase</shortName>
        <ecNumber evidence="2">3.1.4.58</ecNumber>
    </recommendedName>
</protein>
<feature type="short sequence motif" description="HXTX 2" evidence="2">
    <location>
        <begin position="127"/>
        <end position="130"/>
    </location>
</feature>
<evidence type="ECO:0000256" key="1">
    <source>
        <dbReference type="ARBA" id="ARBA00022801"/>
    </source>
</evidence>
<dbReference type="SUPFAM" id="SSF55144">
    <property type="entry name" value="LigT-like"/>
    <property type="match status" value="1"/>
</dbReference>
<reference evidence="4 5" key="1">
    <citation type="submission" date="2017-04" db="EMBL/GenBank/DDBJ databases">
        <title>The whole genome sequencing and assembly of Halobacillus mangrovi strain.</title>
        <authorList>
            <person name="Lee S.-J."/>
            <person name="Park M.-K."/>
            <person name="Kim J.-Y."/>
            <person name="Lee Y.-J."/>
            <person name="Yi H."/>
            <person name="Bahn Y.-S."/>
            <person name="Kim J.F."/>
            <person name="Lee D.-W."/>
        </authorList>
    </citation>
    <scope>NUCLEOTIDE SEQUENCE [LARGE SCALE GENOMIC DNA]</scope>
    <source>
        <strain evidence="4 5">KTB 131</strain>
    </source>
</reference>
<keyword evidence="4" id="KW-0436">Ligase</keyword>
<dbReference type="KEGG" id="hmn:HM131_07825"/>
<accession>A0A1W5ZTX6</accession>
<sequence length="186" mass="21603">MTAHYFIGIKVDKSIRAKLTEWQNVLADSMNYKDWTCEEDFHITLKFLGGCSDKTIETYKNKLMNEDWTGAFQITIGPAGYFGNPKQPRVFYADAEKPKELEVIKLEIEKIGSELGFQPERRTYRPHVTLAKKNAEGKSPLALENYDPLLDESYSMLIDHFSIFRIHPQQKPKYEEIAHIPLNKEM</sequence>
<dbReference type="Pfam" id="PF02834">
    <property type="entry name" value="LigT_PEase"/>
    <property type="match status" value="1"/>
</dbReference>
<dbReference type="InterPro" id="IPR014051">
    <property type="entry name" value="Phosphoesterase_HXTX"/>
</dbReference>
<dbReference type="PANTHER" id="PTHR35561">
    <property type="entry name" value="RNA 2',3'-CYCLIC PHOSPHODIESTERASE"/>
    <property type="match status" value="1"/>
</dbReference>
<feature type="active site" description="Proton donor" evidence="2">
    <location>
        <position position="42"/>
    </location>
</feature>
<dbReference type="Proteomes" id="UP000192527">
    <property type="component" value="Chromosome"/>
</dbReference>
<comment type="catalytic activity">
    <reaction evidence="2">
        <text>a 3'-end 2',3'-cyclophospho-ribonucleotide-RNA + H2O = a 3'-end 2'-phospho-ribonucleotide-RNA + H(+)</text>
        <dbReference type="Rhea" id="RHEA:11828"/>
        <dbReference type="Rhea" id="RHEA-COMP:10464"/>
        <dbReference type="Rhea" id="RHEA-COMP:17353"/>
        <dbReference type="ChEBI" id="CHEBI:15377"/>
        <dbReference type="ChEBI" id="CHEBI:15378"/>
        <dbReference type="ChEBI" id="CHEBI:83064"/>
        <dbReference type="ChEBI" id="CHEBI:173113"/>
        <dbReference type="EC" id="3.1.4.58"/>
    </reaction>
</comment>
<comment type="similarity">
    <text evidence="2">Belongs to the 2H phosphoesterase superfamily. ThpR family.</text>
</comment>
<dbReference type="InterPro" id="IPR004175">
    <property type="entry name" value="RNA_CPDase"/>
</dbReference>
<dbReference type="GO" id="GO:0016874">
    <property type="term" value="F:ligase activity"/>
    <property type="evidence" value="ECO:0007669"/>
    <property type="project" value="UniProtKB-KW"/>
</dbReference>
<dbReference type="Gene3D" id="3.90.1140.10">
    <property type="entry name" value="Cyclic phosphodiesterase"/>
    <property type="match status" value="1"/>
</dbReference>
<dbReference type="NCBIfam" id="TIGR02258">
    <property type="entry name" value="2_5_ligase"/>
    <property type="match status" value="1"/>
</dbReference>
<dbReference type="InterPro" id="IPR009097">
    <property type="entry name" value="Cyclic_Pdiesterase"/>
</dbReference>
<feature type="active site" description="Proton acceptor" evidence="2">
    <location>
        <position position="127"/>
    </location>
</feature>
<dbReference type="PANTHER" id="PTHR35561:SF1">
    <property type="entry name" value="RNA 2',3'-CYCLIC PHOSPHODIESTERASE"/>
    <property type="match status" value="1"/>
</dbReference>
<organism evidence="4 5">
    <name type="scientific">Halobacillus mangrovi</name>
    <dbReference type="NCBI Taxonomy" id="402384"/>
    <lineage>
        <taxon>Bacteria</taxon>
        <taxon>Bacillati</taxon>
        <taxon>Bacillota</taxon>
        <taxon>Bacilli</taxon>
        <taxon>Bacillales</taxon>
        <taxon>Bacillaceae</taxon>
        <taxon>Halobacillus</taxon>
    </lineage>
</organism>
<dbReference type="EC" id="3.1.4.58" evidence="2"/>
<evidence type="ECO:0000259" key="3">
    <source>
        <dbReference type="Pfam" id="PF02834"/>
    </source>
</evidence>
<evidence type="ECO:0000256" key="2">
    <source>
        <dbReference type="HAMAP-Rule" id="MF_01940"/>
    </source>
</evidence>
<comment type="function">
    <text evidence="2">Hydrolyzes RNA 2',3'-cyclic phosphodiester to an RNA 2'-phosphomonoester.</text>
</comment>
<dbReference type="EMBL" id="CP020772">
    <property type="protein sequence ID" value="ARI76756.1"/>
    <property type="molecule type" value="Genomic_DNA"/>
</dbReference>
<dbReference type="OrthoDB" id="9789350at2"/>
<dbReference type="HAMAP" id="MF_01940">
    <property type="entry name" value="RNA_CPDase"/>
    <property type="match status" value="1"/>
</dbReference>
<evidence type="ECO:0000313" key="5">
    <source>
        <dbReference type="Proteomes" id="UP000192527"/>
    </source>
</evidence>
<feature type="short sequence motif" description="HXTX 1" evidence="2">
    <location>
        <begin position="42"/>
        <end position="45"/>
    </location>
</feature>
<proteinExistence type="inferred from homology"/>